<dbReference type="EMBL" id="JBELPZ010000006">
    <property type="protein sequence ID" value="MFL9844361.1"/>
    <property type="molecule type" value="Genomic_DNA"/>
</dbReference>
<protein>
    <submittedName>
        <fullName evidence="2">Redoxin domain-containing protein</fullName>
    </submittedName>
</protein>
<organism evidence="2 3">
    <name type="scientific">Flavobacterium rhizosphaerae</name>
    <dbReference type="NCBI Taxonomy" id="3163298"/>
    <lineage>
        <taxon>Bacteria</taxon>
        <taxon>Pseudomonadati</taxon>
        <taxon>Bacteroidota</taxon>
        <taxon>Flavobacteriia</taxon>
        <taxon>Flavobacteriales</taxon>
        <taxon>Flavobacteriaceae</taxon>
        <taxon>Flavobacterium</taxon>
    </lineage>
</organism>
<dbReference type="InterPro" id="IPR000866">
    <property type="entry name" value="AhpC/TSA"/>
</dbReference>
<evidence type="ECO:0000313" key="2">
    <source>
        <dbReference type="EMBL" id="MFL9844361.1"/>
    </source>
</evidence>
<sequence>MKALVVYIAFILCPLLLYSQGDSLIFSNAIRINFNKYKKDAAYACRHHDAGRTAFLFDSLVKYRLAGTTFDNFTIKKCSGGKLKFNTIDKPVVLITYASWCVRGTGEIDALNRLAQKYGKEVQFVVLFWDRKKNMKKIARKFSGRITVCYAHEYYGADAPLVSSLKHTLGLPLAVYLDKNRTVKDIRRCGTLPRFKATEKEKAMAVNYNSFLDGMALLLLDREIKKEMLAVK</sequence>
<evidence type="ECO:0000313" key="3">
    <source>
        <dbReference type="Proteomes" id="UP001629156"/>
    </source>
</evidence>
<accession>A0ABW8YVL9</accession>
<dbReference type="SUPFAM" id="SSF52833">
    <property type="entry name" value="Thioredoxin-like"/>
    <property type="match status" value="1"/>
</dbReference>
<proteinExistence type="predicted"/>
<dbReference type="Gene3D" id="3.40.30.10">
    <property type="entry name" value="Glutaredoxin"/>
    <property type="match status" value="1"/>
</dbReference>
<dbReference type="Proteomes" id="UP001629156">
    <property type="component" value="Unassembled WGS sequence"/>
</dbReference>
<feature type="domain" description="Alkyl hydroperoxide reductase subunit C/ Thiol specific antioxidant" evidence="1">
    <location>
        <begin position="67"/>
        <end position="150"/>
    </location>
</feature>
<gene>
    <name evidence="2" type="ORF">ABS766_08015</name>
</gene>
<dbReference type="Pfam" id="PF00578">
    <property type="entry name" value="AhpC-TSA"/>
    <property type="match status" value="1"/>
</dbReference>
<dbReference type="InterPro" id="IPR036249">
    <property type="entry name" value="Thioredoxin-like_sf"/>
</dbReference>
<keyword evidence="3" id="KW-1185">Reference proteome</keyword>
<reference evidence="2 3" key="1">
    <citation type="submission" date="2024-06" db="EMBL/GenBank/DDBJ databases">
        <authorList>
            <person name="Kaempfer P."/>
            <person name="Viver T."/>
        </authorList>
    </citation>
    <scope>NUCLEOTIDE SEQUENCE [LARGE SCALE GENOMIC DNA]</scope>
    <source>
        <strain evidence="2 3">ST-119</strain>
    </source>
</reference>
<comment type="caution">
    <text evidence="2">The sequence shown here is derived from an EMBL/GenBank/DDBJ whole genome shotgun (WGS) entry which is preliminary data.</text>
</comment>
<evidence type="ECO:0000259" key="1">
    <source>
        <dbReference type="Pfam" id="PF00578"/>
    </source>
</evidence>
<name>A0ABW8YVL9_9FLAO</name>
<dbReference type="RefSeq" id="WP_408084610.1">
    <property type="nucleotide sequence ID" value="NZ_JBELPZ010000006.1"/>
</dbReference>